<dbReference type="EnsemblBacteria" id="ABF40587">
    <property type="protein sequence ID" value="ABF40587"/>
    <property type="gene ID" value="Acid345_1585"/>
</dbReference>
<dbReference type="Proteomes" id="UP000002432">
    <property type="component" value="Chromosome"/>
</dbReference>
<dbReference type="AlphaFoldDB" id="Q1IRB3"/>
<gene>
    <name evidence="2" type="ordered locus">Acid345_1585</name>
</gene>
<evidence type="ECO:0008006" key="4">
    <source>
        <dbReference type="Google" id="ProtNLM"/>
    </source>
</evidence>
<protein>
    <recommendedName>
        <fullName evidence="4">Lipoprotein</fullName>
    </recommendedName>
</protein>
<dbReference type="eggNOG" id="ENOG502ZMM4">
    <property type="taxonomic scope" value="Bacteria"/>
</dbReference>
<dbReference type="STRING" id="204669.Acid345_1585"/>
<organism evidence="2 3">
    <name type="scientific">Koribacter versatilis (strain Ellin345)</name>
    <dbReference type="NCBI Taxonomy" id="204669"/>
    <lineage>
        <taxon>Bacteria</taxon>
        <taxon>Pseudomonadati</taxon>
        <taxon>Acidobacteriota</taxon>
        <taxon>Terriglobia</taxon>
        <taxon>Terriglobales</taxon>
        <taxon>Candidatus Korobacteraceae</taxon>
        <taxon>Candidatus Korobacter</taxon>
    </lineage>
</organism>
<dbReference type="OrthoDB" id="120748at2"/>
<proteinExistence type="predicted"/>
<evidence type="ECO:0000256" key="1">
    <source>
        <dbReference type="SAM" id="SignalP"/>
    </source>
</evidence>
<keyword evidence="3" id="KW-1185">Reference proteome</keyword>
<dbReference type="EMBL" id="CP000360">
    <property type="protein sequence ID" value="ABF40587.1"/>
    <property type="molecule type" value="Genomic_DNA"/>
</dbReference>
<dbReference type="PROSITE" id="PS51257">
    <property type="entry name" value="PROKAR_LIPOPROTEIN"/>
    <property type="match status" value="1"/>
</dbReference>
<feature type="chain" id="PRO_5013379828" description="Lipoprotein" evidence="1">
    <location>
        <begin position="16"/>
        <end position="208"/>
    </location>
</feature>
<reference evidence="2 3" key="1">
    <citation type="journal article" date="2009" name="Appl. Environ. Microbiol.">
        <title>Three genomes from the phylum Acidobacteria provide insight into the lifestyles of these microorganisms in soils.</title>
        <authorList>
            <person name="Ward N.L."/>
            <person name="Challacombe J.F."/>
            <person name="Janssen P.H."/>
            <person name="Henrissat B."/>
            <person name="Coutinho P.M."/>
            <person name="Wu M."/>
            <person name="Xie G."/>
            <person name="Haft D.H."/>
            <person name="Sait M."/>
            <person name="Badger J."/>
            <person name="Barabote R.D."/>
            <person name="Bradley B."/>
            <person name="Brettin T.S."/>
            <person name="Brinkac L.M."/>
            <person name="Bruce D."/>
            <person name="Creasy T."/>
            <person name="Daugherty S.C."/>
            <person name="Davidsen T.M."/>
            <person name="DeBoy R.T."/>
            <person name="Detter J.C."/>
            <person name="Dodson R.J."/>
            <person name="Durkin A.S."/>
            <person name="Ganapathy A."/>
            <person name="Gwinn-Giglio M."/>
            <person name="Han C.S."/>
            <person name="Khouri H."/>
            <person name="Kiss H."/>
            <person name="Kothari S.P."/>
            <person name="Madupu R."/>
            <person name="Nelson K.E."/>
            <person name="Nelson W.C."/>
            <person name="Paulsen I."/>
            <person name="Penn K."/>
            <person name="Ren Q."/>
            <person name="Rosovitz M.J."/>
            <person name="Selengut J.D."/>
            <person name="Shrivastava S."/>
            <person name="Sullivan S.A."/>
            <person name="Tapia R."/>
            <person name="Thompson L.S."/>
            <person name="Watkins K.L."/>
            <person name="Yang Q."/>
            <person name="Yu C."/>
            <person name="Zafar N."/>
            <person name="Zhou L."/>
            <person name="Kuske C.R."/>
        </authorList>
    </citation>
    <scope>NUCLEOTIDE SEQUENCE [LARGE SCALE GENOMIC DNA]</scope>
    <source>
        <strain evidence="2 3">Ellin345</strain>
    </source>
</reference>
<dbReference type="HOGENOM" id="CLU_1319523_0_0_0"/>
<keyword evidence="1" id="KW-0732">Signal</keyword>
<dbReference type="RefSeq" id="WP_011522389.1">
    <property type="nucleotide sequence ID" value="NC_008009.1"/>
</dbReference>
<name>Q1IRB3_KORVE</name>
<feature type="signal peptide" evidence="1">
    <location>
        <begin position="1"/>
        <end position="15"/>
    </location>
</feature>
<evidence type="ECO:0000313" key="2">
    <source>
        <dbReference type="EMBL" id="ABF40587.1"/>
    </source>
</evidence>
<accession>Q1IRB3</accession>
<evidence type="ECO:0000313" key="3">
    <source>
        <dbReference type="Proteomes" id="UP000002432"/>
    </source>
</evidence>
<sequence length="208" mass="22575">MKRLTLILLSILALAACDSKPATNTASPEKPKQETKANEYETGRGAFQKLYIAAHGWAVDAKPFRLQSEYNAGDPVTEGKAGVWHCAFGSAARSSMKSFQWTGISGPGLEQGVSHGGDDAYSATNTSTQVFDVAFLKIDSDAAFQVAQKHGGEKLTKADPKIPVFFTLEWNHGKNKLEWRVSYGSSSDDSQLRVVVDATEGSFLRVEK</sequence>
<dbReference type="KEGG" id="aba:Acid345_1585"/>